<dbReference type="InterPro" id="IPR050109">
    <property type="entry name" value="HTH-type_TetR-like_transc_reg"/>
</dbReference>
<protein>
    <submittedName>
        <fullName evidence="5">TetR/AcrR family transcriptional regulator</fullName>
    </submittedName>
</protein>
<dbReference type="PANTHER" id="PTHR30055:SF241">
    <property type="entry name" value="TRANSCRIPTIONAL REGULATORY PROTEIN"/>
    <property type="match status" value="1"/>
</dbReference>
<evidence type="ECO:0000256" key="1">
    <source>
        <dbReference type="ARBA" id="ARBA00023125"/>
    </source>
</evidence>
<dbReference type="InterPro" id="IPR001647">
    <property type="entry name" value="HTH_TetR"/>
</dbReference>
<feature type="domain" description="HTH tetR-type" evidence="4">
    <location>
        <begin position="24"/>
        <end position="84"/>
    </location>
</feature>
<proteinExistence type="predicted"/>
<dbReference type="PRINTS" id="PR00455">
    <property type="entry name" value="HTHTETR"/>
</dbReference>
<name>A0ABX5QIV3_9MICO</name>
<dbReference type="EMBL" id="CP035037">
    <property type="protein sequence ID" value="QAB18963.1"/>
    <property type="molecule type" value="Genomic_DNA"/>
</dbReference>
<evidence type="ECO:0000313" key="5">
    <source>
        <dbReference type="EMBL" id="QAB18963.1"/>
    </source>
</evidence>
<dbReference type="Proteomes" id="UP000285768">
    <property type="component" value="Chromosome"/>
</dbReference>
<dbReference type="Gene3D" id="1.10.357.10">
    <property type="entry name" value="Tetracycline Repressor, domain 2"/>
    <property type="match status" value="1"/>
</dbReference>
<dbReference type="PANTHER" id="PTHR30055">
    <property type="entry name" value="HTH-TYPE TRANSCRIPTIONAL REGULATOR RUTR"/>
    <property type="match status" value="1"/>
</dbReference>
<keyword evidence="6" id="KW-1185">Reference proteome</keyword>
<organism evidence="5 6">
    <name type="scientific">Leucobacter muris</name>
    <dbReference type="NCBI Taxonomy" id="1935379"/>
    <lineage>
        <taxon>Bacteria</taxon>
        <taxon>Bacillati</taxon>
        <taxon>Actinomycetota</taxon>
        <taxon>Actinomycetes</taxon>
        <taxon>Micrococcales</taxon>
        <taxon>Microbacteriaceae</taxon>
        <taxon>Leucobacter</taxon>
    </lineage>
</organism>
<feature type="region of interest" description="Disordered" evidence="3">
    <location>
        <begin position="1"/>
        <end position="24"/>
    </location>
</feature>
<evidence type="ECO:0000256" key="2">
    <source>
        <dbReference type="PROSITE-ProRule" id="PRU00335"/>
    </source>
</evidence>
<feature type="DNA-binding region" description="H-T-H motif" evidence="2">
    <location>
        <begin position="47"/>
        <end position="66"/>
    </location>
</feature>
<sequence length="230" mass="24862">MFPAEADSSAIGAAADPAPSARRRETRNRLLDAAAEVFTEEGLQGATVEQVCSRAGFSRGAFYSNFSSKEELFLATLQHQYELRAAQLTRRAEELIPDLQSCSEPLRPAEVAGYVQEFLAPVDAESAWFALETEFMLLAMRDPELAPPGFAGFLDALKGDLAEVVEKLVDAAGRRFVLPVERALAVFDGLYDRAARLAAISGGAASEGSEELGDRITELLFVITEEAQGE</sequence>
<dbReference type="Pfam" id="PF00440">
    <property type="entry name" value="TetR_N"/>
    <property type="match status" value="1"/>
</dbReference>
<dbReference type="PROSITE" id="PS50977">
    <property type="entry name" value="HTH_TETR_2"/>
    <property type="match status" value="1"/>
</dbReference>
<evidence type="ECO:0000259" key="4">
    <source>
        <dbReference type="PROSITE" id="PS50977"/>
    </source>
</evidence>
<evidence type="ECO:0000313" key="6">
    <source>
        <dbReference type="Proteomes" id="UP000285768"/>
    </source>
</evidence>
<reference evidence="5 6" key="1">
    <citation type="submission" date="2019-01" db="EMBL/GenBank/DDBJ databases">
        <title>Leucobacter muris sp. nov. isolated from the nose of a laboratory mouse.</title>
        <authorList>
            <person name="Benga L."/>
            <person name="Sproeer C."/>
            <person name="Schumann P."/>
            <person name="Verbarg S."/>
            <person name="Bunk B."/>
            <person name="Engelhardt E."/>
            <person name="Benten P.M."/>
            <person name="Sager M."/>
        </authorList>
    </citation>
    <scope>NUCLEOTIDE SEQUENCE [LARGE SCALE GENOMIC DNA]</scope>
    <source>
        <strain evidence="5 6">DSM 101948</strain>
    </source>
</reference>
<gene>
    <name evidence="5" type="ORF">Leucomu_14500</name>
</gene>
<keyword evidence="1 2" id="KW-0238">DNA-binding</keyword>
<dbReference type="RefSeq" id="WP_128387657.1">
    <property type="nucleotide sequence ID" value="NZ_CP035037.1"/>
</dbReference>
<dbReference type="InterPro" id="IPR009057">
    <property type="entry name" value="Homeodomain-like_sf"/>
</dbReference>
<evidence type="ECO:0000256" key="3">
    <source>
        <dbReference type="SAM" id="MobiDB-lite"/>
    </source>
</evidence>
<dbReference type="SUPFAM" id="SSF46689">
    <property type="entry name" value="Homeodomain-like"/>
    <property type="match status" value="1"/>
</dbReference>
<feature type="compositionally biased region" description="Low complexity" evidence="3">
    <location>
        <begin position="1"/>
        <end position="20"/>
    </location>
</feature>
<accession>A0ABX5QIV3</accession>